<dbReference type="GO" id="GO:0006888">
    <property type="term" value="P:endoplasmic reticulum to Golgi vesicle-mediated transport"/>
    <property type="evidence" value="ECO:0007669"/>
    <property type="project" value="EnsemblFungi"/>
</dbReference>
<dbReference type="PIRSF" id="PIRSF037514">
    <property type="entry name" value="Rab_ger_ger_transf_A_fun"/>
    <property type="match status" value="1"/>
</dbReference>
<dbReference type="InterPro" id="IPR018203">
    <property type="entry name" value="GDP_dissociation_inhibitor"/>
</dbReference>
<dbReference type="PRINTS" id="PR00894">
    <property type="entry name" value="YEASTMRS6P"/>
</dbReference>
<dbReference type="PANTHER" id="PTHR11787:SF4">
    <property type="entry name" value="CHM, RAB ESCORT PROTEIN 1"/>
    <property type="match status" value="1"/>
</dbReference>
<organism evidence="5 6">
    <name type="scientific">Candida albicans</name>
    <name type="common">Yeast</name>
    <dbReference type="NCBI Taxonomy" id="5476"/>
    <lineage>
        <taxon>Eukaryota</taxon>
        <taxon>Fungi</taxon>
        <taxon>Dikarya</taxon>
        <taxon>Ascomycota</taxon>
        <taxon>Saccharomycotina</taxon>
        <taxon>Pichiomycetes</taxon>
        <taxon>Debaryomycetaceae</taxon>
        <taxon>Candida/Lodderomyces clade</taxon>
        <taxon>Candida</taxon>
    </lineage>
</organism>
<dbReference type="FunFam" id="1.10.405.10:FF:000003">
    <property type="entry name" value="Rab proteins geranylgeranyltransferase component A"/>
    <property type="match status" value="1"/>
</dbReference>
<evidence type="ECO:0000313" key="5">
    <source>
        <dbReference type="EMBL" id="KAF6071178.1"/>
    </source>
</evidence>
<evidence type="ECO:0000256" key="3">
    <source>
        <dbReference type="PIRNR" id="PIRNR037514"/>
    </source>
</evidence>
<evidence type="ECO:0000256" key="1">
    <source>
        <dbReference type="ARBA" id="ARBA00005593"/>
    </source>
</evidence>
<sequence length="670" mass="75850">MNFARTERRKSMAERRPSTVYTPPVIPHLAGLEKPQDQYLKMDNCDVLIIGTGLQESILAAALSWQGTQVLHIDSNTYYGDSCSTLTIEQLKKWCGDVNSGKIHQFQDAQIYIPGGKQSNQYTSKDYGIDLTPKIMFCQSDLLSLLIKSRVYRYLEFQSLSNFHVFENDDFQQKVNATTKQDIFTDKSLSLMTKRYLMKFLKFLLLDPDYKQRVKPYADTPIQVFLQQEFKLEEPQINELVYSIGLSYKEQTSTKQALIRMKRFLSSFDVYGKFPCMVSKFGGPGELSQGFCRSAAVAGTTYKLNTNLTDFDPISKIAHFNDGSHIKINEKIIISPTQLPKFLQSSYNKVVENLQPYYVTRLVTVVRRDCKEWMSGNESSAIVVFPPHSLPTDNQHSVQVIIQNGNSGVCPDGQAIWFSSTVEQDLSRAKVDLESAFEKMETSLLRESSEEIVNDILGDNNNNNNNDFVMNAQGTTTPVLVNSFKLGSSLINFVPKDKLEIVCKLGYVEKTFINPDLSNIFKPTKTNNIVYKDVEDANNEIIFTNMPSSELSYDGIITDVKSIYQRITGTTDDFFDVDFEDEEDEYDRNNQPVVQPKRSSVVGGIVGGGSITSLTALREQHNENNHSDNAIDSDEDEDEDINDMNDMNDNEEEDDHGRGPEPFGADEMEL</sequence>
<dbReference type="Gene3D" id="1.10.405.10">
    <property type="entry name" value="Guanine Nucleotide Dissociation Inhibitor, domain 1"/>
    <property type="match status" value="1"/>
</dbReference>
<dbReference type="Proteomes" id="UP000536275">
    <property type="component" value="Unassembled WGS sequence"/>
</dbReference>
<dbReference type="InterPro" id="IPR036188">
    <property type="entry name" value="FAD/NAD-bd_sf"/>
</dbReference>
<dbReference type="GO" id="GO:0007264">
    <property type="term" value="P:small GTPase-mediated signal transduction"/>
    <property type="evidence" value="ECO:0007669"/>
    <property type="project" value="UniProtKB-UniRule"/>
</dbReference>
<comment type="function">
    <text evidence="2">Substrate-binding subunit (component A) of the Rab geranylgeranyltransferase (GGTase) complex. Binds unprenylated Rab proteins and presents the substrate peptide to the catalytic component B. The component A is thought to be regenerated by transferring its prenylated Rab back to the donor membrane.</text>
</comment>
<evidence type="ECO:0000256" key="4">
    <source>
        <dbReference type="SAM" id="MobiDB-lite"/>
    </source>
</evidence>
<dbReference type="AlphaFoldDB" id="A0A8H6C225"/>
<dbReference type="InterPro" id="IPR017230">
    <property type="entry name" value="Mrs6"/>
</dbReference>
<dbReference type="GO" id="GO:0031267">
    <property type="term" value="F:small GTPase binding"/>
    <property type="evidence" value="ECO:0007669"/>
    <property type="project" value="EnsemblFungi"/>
</dbReference>
<evidence type="ECO:0000313" key="6">
    <source>
        <dbReference type="Proteomes" id="UP000536275"/>
    </source>
</evidence>
<evidence type="ECO:0000256" key="2">
    <source>
        <dbReference type="ARBA" id="ARBA00060123"/>
    </source>
</evidence>
<dbReference type="GO" id="GO:0005092">
    <property type="term" value="F:GDP-dissociation inhibitor activity"/>
    <property type="evidence" value="ECO:0007669"/>
    <property type="project" value="UniProtKB-UniRule"/>
</dbReference>
<dbReference type="SMR" id="A0A8H6C225"/>
<dbReference type="Gene3D" id="3.50.50.60">
    <property type="entry name" value="FAD/NAD(P)-binding domain"/>
    <property type="match status" value="1"/>
</dbReference>
<protein>
    <recommendedName>
        <fullName evidence="3">Rab proteins geranylgeranyltransferase</fullName>
    </recommendedName>
</protein>
<proteinExistence type="inferred from homology"/>
<dbReference type="GO" id="GO:0005634">
    <property type="term" value="C:nucleus"/>
    <property type="evidence" value="ECO:0007669"/>
    <property type="project" value="TreeGrafter"/>
</dbReference>
<reference evidence="5 6" key="1">
    <citation type="submission" date="2020-03" db="EMBL/GenBank/DDBJ databases">
        <title>FDA dAtabase for Regulatory Grade micrObial Sequences (FDA-ARGOS): Supporting development and validation of Infectious Disease Dx tests.</title>
        <authorList>
            <person name="Campos J."/>
            <person name="Goldberg B."/>
            <person name="Tallon L."/>
            <person name="Sadzewicz L."/>
            <person name="Vavikolanu K."/>
            <person name="Mehta A."/>
            <person name="Aluvathingal J."/>
            <person name="Nadendla S."/>
            <person name="Nandy P."/>
            <person name="Geyer C."/>
            <person name="Yan Y."/>
            <person name="Sichtig H."/>
        </authorList>
    </citation>
    <scope>NUCLEOTIDE SEQUENCE [LARGE SCALE GENOMIC DNA]</scope>
    <source>
        <strain evidence="5 6">FDAARGOS_656</strain>
    </source>
</reference>
<comment type="caution">
    <text evidence="5">The sequence shown here is derived from an EMBL/GenBank/DDBJ whole genome shotgun (WGS) entry which is preliminary data.</text>
</comment>
<dbReference type="GO" id="GO:0004663">
    <property type="term" value="F:Rab geranylgeranyltransferase activity"/>
    <property type="evidence" value="ECO:0007669"/>
    <property type="project" value="EnsemblFungi"/>
</dbReference>
<dbReference type="EMBL" id="JABWAD010000021">
    <property type="protein sequence ID" value="KAF6071178.1"/>
    <property type="molecule type" value="Genomic_DNA"/>
</dbReference>
<dbReference type="GO" id="GO:0016020">
    <property type="term" value="C:membrane"/>
    <property type="evidence" value="ECO:0007669"/>
    <property type="project" value="EnsemblFungi"/>
</dbReference>
<dbReference type="PANTHER" id="PTHR11787">
    <property type="entry name" value="RAB GDP-DISSOCIATION INHIBITOR"/>
    <property type="match status" value="1"/>
</dbReference>
<dbReference type="GO" id="GO:0005968">
    <property type="term" value="C:Rab-protein geranylgeranyltransferase complex"/>
    <property type="evidence" value="ECO:0007669"/>
    <property type="project" value="EnsemblFungi"/>
</dbReference>
<dbReference type="SUPFAM" id="SSF54373">
    <property type="entry name" value="FAD-linked reductases, C-terminal domain"/>
    <property type="match status" value="1"/>
</dbReference>
<dbReference type="Gene3D" id="3.30.519.10">
    <property type="entry name" value="Guanine Nucleotide Dissociation Inhibitor, domain 2"/>
    <property type="match status" value="1"/>
</dbReference>
<feature type="compositionally biased region" description="Acidic residues" evidence="4">
    <location>
        <begin position="631"/>
        <end position="654"/>
    </location>
</feature>
<dbReference type="SUPFAM" id="SSF51905">
    <property type="entry name" value="FAD/NAD(P)-binding domain"/>
    <property type="match status" value="1"/>
</dbReference>
<feature type="region of interest" description="Disordered" evidence="4">
    <location>
        <begin position="622"/>
        <end position="670"/>
    </location>
</feature>
<dbReference type="GO" id="GO:0006612">
    <property type="term" value="P:protein targeting to membrane"/>
    <property type="evidence" value="ECO:0007669"/>
    <property type="project" value="EnsemblFungi"/>
</dbReference>
<dbReference type="GO" id="GO:0005829">
    <property type="term" value="C:cytosol"/>
    <property type="evidence" value="ECO:0007669"/>
    <property type="project" value="TreeGrafter"/>
</dbReference>
<accession>A0A8H6C225</accession>
<comment type="similarity">
    <text evidence="1 3">Belongs to the Rab GDI family.</text>
</comment>
<gene>
    <name evidence="5" type="ORF">FOB64_001585</name>
</gene>
<name>A0A8H6C225_CANAX</name>
<dbReference type="Pfam" id="PF00996">
    <property type="entry name" value="GDI"/>
    <property type="match status" value="1"/>
</dbReference>
<dbReference type="PRINTS" id="PR00891">
    <property type="entry name" value="RABGDIREP"/>
</dbReference>